<dbReference type="OrthoDB" id="9792035at2"/>
<reference evidence="1 2" key="1">
    <citation type="submission" date="2019-01" db="EMBL/GenBank/DDBJ databases">
        <title>Draft genomes of a novel of Aminipila strains.</title>
        <authorList>
            <person name="Ma S."/>
        </authorList>
    </citation>
    <scope>NUCLEOTIDE SEQUENCE [LARGE SCALE GENOMIC DNA]</scope>
    <source>
        <strain evidence="2">JN-39</strain>
    </source>
</reference>
<sequence length="133" mass="15033">MTDLQKEQIKTLRLQGISYVKIGEMLGISDNTVRSFCRRNGLSDTAKNTVACKQCGKLIKIVPKQKPRKFCSDACRTAWWNSHPDCVDRKAVYAYTCAHCGKPFTAYGNKERKYCSHGCYIADRFGEECGCCD</sequence>
<protein>
    <submittedName>
        <fullName evidence="1">RNA polymerase subunit sigma-70</fullName>
    </submittedName>
</protein>
<gene>
    <name evidence="1" type="ORF">EQM06_02960</name>
</gene>
<evidence type="ECO:0000313" key="2">
    <source>
        <dbReference type="Proteomes" id="UP000287601"/>
    </source>
</evidence>
<dbReference type="Proteomes" id="UP000287601">
    <property type="component" value="Chromosome"/>
</dbReference>
<organism evidence="1 2">
    <name type="scientific">Aminipila luticellarii</name>
    <dbReference type="NCBI Taxonomy" id="2507160"/>
    <lineage>
        <taxon>Bacteria</taxon>
        <taxon>Bacillati</taxon>
        <taxon>Bacillota</taxon>
        <taxon>Clostridia</taxon>
        <taxon>Peptostreptococcales</taxon>
        <taxon>Anaerovoracaceae</taxon>
        <taxon>Aminipila</taxon>
    </lineage>
</organism>
<proteinExistence type="predicted"/>
<dbReference type="RefSeq" id="WP_128744927.1">
    <property type="nucleotide sequence ID" value="NZ_CP035281.1"/>
</dbReference>
<accession>A0A410PTN5</accession>
<dbReference type="KEGG" id="amij:EQM06_02960"/>
<keyword evidence="2" id="KW-1185">Reference proteome</keyword>
<evidence type="ECO:0000313" key="1">
    <source>
        <dbReference type="EMBL" id="QAT42273.1"/>
    </source>
</evidence>
<dbReference type="EMBL" id="CP035281">
    <property type="protein sequence ID" value="QAT42273.1"/>
    <property type="molecule type" value="Genomic_DNA"/>
</dbReference>
<name>A0A410PTN5_9FIRM</name>
<dbReference type="Gene3D" id="1.10.10.60">
    <property type="entry name" value="Homeodomain-like"/>
    <property type="match status" value="1"/>
</dbReference>
<dbReference type="AlphaFoldDB" id="A0A410PTN5"/>